<evidence type="ECO:0000256" key="8">
    <source>
        <dbReference type="ARBA" id="ARBA00023159"/>
    </source>
</evidence>
<evidence type="ECO:0000256" key="7">
    <source>
        <dbReference type="ARBA" id="ARBA00023125"/>
    </source>
</evidence>
<feature type="compositionally biased region" description="Polar residues" evidence="12">
    <location>
        <begin position="93"/>
        <end position="107"/>
    </location>
</feature>
<evidence type="ECO:0000256" key="4">
    <source>
        <dbReference type="ARBA" id="ARBA00022771"/>
    </source>
</evidence>
<dbReference type="AlphaFoldDB" id="A0A834MKP6"/>
<evidence type="ECO:0000256" key="10">
    <source>
        <dbReference type="ARBA" id="ARBA00023242"/>
    </source>
</evidence>
<dbReference type="PRINTS" id="PR00619">
    <property type="entry name" value="GATAZNFINGER"/>
</dbReference>
<feature type="compositionally biased region" description="Polar residues" evidence="12">
    <location>
        <begin position="484"/>
        <end position="498"/>
    </location>
</feature>
<dbReference type="PROSITE" id="PS50114">
    <property type="entry name" value="GATA_ZN_FINGER_2"/>
    <property type="match status" value="2"/>
</dbReference>
<evidence type="ECO:0000256" key="6">
    <source>
        <dbReference type="ARBA" id="ARBA00023015"/>
    </source>
</evidence>
<dbReference type="GO" id="GO:0045165">
    <property type="term" value="P:cell fate commitment"/>
    <property type="evidence" value="ECO:0007669"/>
    <property type="project" value="TreeGrafter"/>
</dbReference>
<dbReference type="EMBL" id="JAACXV010000004">
    <property type="protein sequence ID" value="KAF7287578.1"/>
    <property type="molecule type" value="Genomic_DNA"/>
</dbReference>
<keyword evidence="15" id="KW-1185">Reference proteome</keyword>
<feature type="compositionally biased region" description="Low complexity" evidence="12">
    <location>
        <begin position="404"/>
        <end position="421"/>
    </location>
</feature>
<dbReference type="PROSITE" id="PS00344">
    <property type="entry name" value="GATA_ZN_FINGER_1"/>
    <property type="match status" value="2"/>
</dbReference>
<evidence type="ECO:0000313" key="14">
    <source>
        <dbReference type="EMBL" id="KAF7287578.1"/>
    </source>
</evidence>
<reference evidence="14" key="1">
    <citation type="submission" date="2020-08" db="EMBL/GenBank/DDBJ databases">
        <title>Genome sequencing and assembly of the red palm weevil Rhynchophorus ferrugineus.</title>
        <authorList>
            <person name="Dias G.B."/>
            <person name="Bergman C.M."/>
            <person name="Manee M."/>
        </authorList>
    </citation>
    <scope>NUCLEOTIDE SEQUENCE</scope>
    <source>
        <strain evidence="14">AA-2017</strain>
        <tissue evidence="14">Whole larva</tissue>
    </source>
</reference>
<dbReference type="CDD" id="cd00202">
    <property type="entry name" value="ZnF_GATA"/>
    <property type="match status" value="2"/>
</dbReference>
<sequence>MTTKPDYQRAYVLQYNDEQQPASQYSPASQHEGAELSPHSRSATPHEFSPYSTTENDTYHTLIRAENGTLFRLDEVPMDIASNTFLHLGPAGATSNGDSPHQSDTPSPGSPNIAPSFTNLRIAPTGTEEQHPTIIEAGNAQLTPLTTGHISYTGGLETGVANTISNPIYQRNAASYNNTMHYYPGSPEIHTQNQMWSNAGVPLNTGLLTEDYQKPVTPAPNTLPGFNRLPAFQSTTPRATTYPPTSYADYCYTEQQAAYNISSPAASRNKMSASSTLSAIGGTAEYFTEGRECVNCGAIDTPLWRRDGTGHYLCNACGLYHKMNGMNRPLVKQPRRLSASRRAGLSCSNCRTLNTSLWRRNAVGEPVCNACGLYYKLHSVNRPLSMKKDTIQTRKRKPKGSKSMGGQSNRNNQMNNRSGLNNNRIKMENSIKIETSPLDNFGLTHIQQPSSNFMYANQGYQRLSPSYSSQSPHNLTQATDYILHQNTSPSPPQSNASDIHSESPHSPLLLHNNNNNNNTKVIINGDHLMDRPTVVSDRVAP</sequence>
<evidence type="ECO:0000313" key="15">
    <source>
        <dbReference type="Proteomes" id="UP000625711"/>
    </source>
</evidence>
<dbReference type="InterPro" id="IPR013088">
    <property type="entry name" value="Znf_NHR/GATA"/>
</dbReference>
<name>A0A834MKP6_RHYFE</name>
<feature type="compositionally biased region" description="Low complexity" evidence="12">
    <location>
        <begin position="19"/>
        <end position="30"/>
    </location>
</feature>
<dbReference type="InterPro" id="IPR039355">
    <property type="entry name" value="Transcription_factor_GATA"/>
</dbReference>
<comment type="subcellular location">
    <subcellularLocation>
        <location evidence="1">Nucleus</location>
    </subcellularLocation>
</comment>
<feature type="domain" description="GATA-type" evidence="13">
    <location>
        <begin position="287"/>
        <end position="341"/>
    </location>
</feature>
<protein>
    <recommendedName>
        <fullName evidence="13">GATA-type domain-containing protein</fullName>
    </recommendedName>
</protein>
<keyword evidence="8" id="KW-0010">Activator</keyword>
<dbReference type="FunFam" id="3.30.50.10:FF:000032">
    <property type="entry name" value="Transcription factor GATA-3"/>
    <property type="match status" value="1"/>
</dbReference>
<keyword evidence="7" id="KW-0238">DNA-binding</keyword>
<accession>A0A834MKP6</accession>
<dbReference type="GO" id="GO:0008270">
    <property type="term" value="F:zinc ion binding"/>
    <property type="evidence" value="ECO:0007669"/>
    <property type="project" value="UniProtKB-KW"/>
</dbReference>
<dbReference type="PANTHER" id="PTHR10071:SF337">
    <property type="entry name" value="GATA-BINDING FACTOR A"/>
    <property type="match status" value="1"/>
</dbReference>
<evidence type="ECO:0000256" key="9">
    <source>
        <dbReference type="ARBA" id="ARBA00023163"/>
    </source>
</evidence>
<proteinExistence type="predicted"/>
<keyword evidence="6" id="KW-0805">Transcription regulation</keyword>
<evidence type="ECO:0000256" key="11">
    <source>
        <dbReference type="PROSITE-ProRule" id="PRU00094"/>
    </source>
</evidence>
<keyword evidence="10" id="KW-0539">Nucleus</keyword>
<keyword evidence="5" id="KW-0862">Zinc</keyword>
<comment type="caution">
    <text evidence="14">The sequence shown here is derived from an EMBL/GenBank/DDBJ whole genome shotgun (WGS) entry which is preliminary data.</text>
</comment>
<gene>
    <name evidence="14" type="ORF">GWI33_005939</name>
</gene>
<dbReference type="FunFam" id="3.30.50.10:FF:000001">
    <property type="entry name" value="GATA transcription factor (GATAd)"/>
    <property type="match status" value="1"/>
</dbReference>
<dbReference type="Gene3D" id="3.30.50.10">
    <property type="entry name" value="Erythroid Transcription Factor GATA-1, subunit A"/>
    <property type="match status" value="2"/>
</dbReference>
<feature type="region of interest" description="Disordered" evidence="12">
    <location>
        <begin position="484"/>
        <end position="525"/>
    </location>
</feature>
<dbReference type="SMART" id="SM00401">
    <property type="entry name" value="ZnF_GATA"/>
    <property type="match status" value="2"/>
</dbReference>
<keyword evidence="2" id="KW-0479">Metal-binding</keyword>
<feature type="region of interest" description="Disordered" evidence="12">
    <location>
        <begin position="1"/>
        <end position="55"/>
    </location>
</feature>
<evidence type="ECO:0000256" key="3">
    <source>
        <dbReference type="ARBA" id="ARBA00022737"/>
    </source>
</evidence>
<evidence type="ECO:0000256" key="1">
    <source>
        <dbReference type="ARBA" id="ARBA00004123"/>
    </source>
</evidence>
<feature type="region of interest" description="Disordered" evidence="12">
    <location>
        <begin position="89"/>
        <end position="118"/>
    </location>
</feature>
<dbReference type="GO" id="GO:0005634">
    <property type="term" value="C:nucleus"/>
    <property type="evidence" value="ECO:0007669"/>
    <property type="project" value="UniProtKB-SubCell"/>
</dbReference>
<dbReference type="GO" id="GO:0000981">
    <property type="term" value="F:DNA-binding transcription factor activity, RNA polymerase II-specific"/>
    <property type="evidence" value="ECO:0007669"/>
    <property type="project" value="TreeGrafter"/>
</dbReference>
<dbReference type="SUPFAM" id="SSF57716">
    <property type="entry name" value="Glucocorticoid receptor-like (DNA-binding domain)"/>
    <property type="match status" value="2"/>
</dbReference>
<feature type="domain" description="GATA-type" evidence="13">
    <location>
        <begin position="341"/>
        <end position="394"/>
    </location>
</feature>
<dbReference type="Proteomes" id="UP000625711">
    <property type="component" value="Unassembled WGS sequence"/>
</dbReference>
<dbReference type="OrthoDB" id="515401at2759"/>
<organism evidence="14 15">
    <name type="scientific">Rhynchophorus ferrugineus</name>
    <name type="common">Red palm weevil</name>
    <name type="synonym">Curculio ferrugineus</name>
    <dbReference type="NCBI Taxonomy" id="354439"/>
    <lineage>
        <taxon>Eukaryota</taxon>
        <taxon>Metazoa</taxon>
        <taxon>Ecdysozoa</taxon>
        <taxon>Arthropoda</taxon>
        <taxon>Hexapoda</taxon>
        <taxon>Insecta</taxon>
        <taxon>Pterygota</taxon>
        <taxon>Neoptera</taxon>
        <taxon>Endopterygota</taxon>
        <taxon>Coleoptera</taxon>
        <taxon>Polyphaga</taxon>
        <taxon>Cucujiformia</taxon>
        <taxon>Curculionidae</taxon>
        <taxon>Dryophthorinae</taxon>
        <taxon>Rhynchophorus</taxon>
    </lineage>
</organism>
<keyword evidence="9" id="KW-0804">Transcription</keyword>
<evidence type="ECO:0000256" key="2">
    <source>
        <dbReference type="ARBA" id="ARBA00022723"/>
    </source>
</evidence>
<feature type="region of interest" description="Disordered" evidence="12">
    <location>
        <begin position="385"/>
        <end position="421"/>
    </location>
</feature>
<keyword evidence="4 11" id="KW-0863">Zinc-finger</keyword>
<evidence type="ECO:0000256" key="5">
    <source>
        <dbReference type="ARBA" id="ARBA00022833"/>
    </source>
</evidence>
<dbReference type="PANTHER" id="PTHR10071">
    <property type="entry name" value="TRANSCRIPTION FACTOR GATA FAMILY MEMBER"/>
    <property type="match status" value="1"/>
</dbReference>
<dbReference type="GO" id="GO:0000978">
    <property type="term" value="F:RNA polymerase II cis-regulatory region sequence-specific DNA binding"/>
    <property type="evidence" value="ECO:0007669"/>
    <property type="project" value="TreeGrafter"/>
</dbReference>
<evidence type="ECO:0000259" key="13">
    <source>
        <dbReference type="PROSITE" id="PS50114"/>
    </source>
</evidence>
<dbReference type="Pfam" id="PF00320">
    <property type="entry name" value="GATA"/>
    <property type="match status" value="2"/>
</dbReference>
<dbReference type="InterPro" id="IPR000679">
    <property type="entry name" value="Znf_GATA"/>
</dbReference>
<evidence type="ECO:0000256" key="12">
    <source>
        <dbReference type="SAM" id="MobiDB-lite"/>
    </source>
</evidence>
<dbReference type="GO" id="GO:0045944">
    <property type="term" value="P:positive regulation of transcription by RNA polymerase II"/>
    <property type="evidence" value="ECO:0007669"/>
    <property type="project" value="TreeGrafter"/>
</dbReference>
<keyword evidence="3" id="KW-0677">Repeat</keyword>
<dbReference type="GO" id="GO:0000122">
    <property type="term" value="P:negative regulation of transcription by RNA polymerase II"/>
    <property type="evidence" value="ECO:0007669"/>
    <property type="project" value="TreeGrafter"/>
</dbReference>